<evidence type="ECO:0000313" key="1">
    <source>
        <dbReference type="EMBL" id="AGH28542.1"/>
    </source>
</evidence>
<dbReference type="AlphaFoldDB" id="A0A023HC77"/>
<sequence length="196" mass="22160">MRYSKSILAFLFISSTTSAFYYALKRTNGNVYVSIMFTIHYILFEAGLMEPITYKVEPPQLNPPDVVKTGVLPNYINLDGDYDRPPRVYIGETKMGTLTFQHPRSASSIAELRAGSRSEDFKQAVGLLVMLWYGLRVQQAYGFGVQPLPNQVQMPHLEAANNILFGKPKPNPLFSRQISRFDPQESSPYSLKVISK</sequence>
<proteinExistence type="predicted"/>
<reference evidence="1" key="1">
    <citation type="journal article" date="2014" name="Genome Biol. Evol.">
        <title>Serial gene losses and foreign DNA underlie size and sequence variation in the plastid genomes of diatoms.</title>
        <authorList>
            <person name="Ruck E.C."/>
            <person name="Nakov T."/>
            <person name="Jansen R.K."/>
            <person name="Theriot E.C."/>
            <person name="Alverson A.J."/>
        </authorList>
    </citation>
    <scope>NUCLEOTIDE SEQUENCE</scope>
    <source>
        <strain evidence="1">Ccmp1855</strain>
    </source>
</reference>
<protein>
    <submittedName>
        <fullName evidence="1">Uncharacterized protein</fullName>
    </submittedName>
</protein>
<accession>A0A023HC77</accession>
<dbReference type="RefSeq" id="YP_009029001.1">
    <property type="nucleotide sequence ID" value="NC_024082.1"/>
</dbReference>
<keyword evidence="1" id="KW-0934">Plastid</keyword>
<name>A0A023HC77_9STRA</name>
<dbReference type="GeneID" id="19740146"/>
<dbReference type="EMBL" id="KC509522">
    <property type="protein sequence ID" value="AGH28542.1"/>
    <property type="molecule type" value="Genomic_DNA"/>
</dbReference>
<organism evidence="1">
    <name type="scientific">Cylindrotheca closterium</name>
    <dbReference type="NCBI Taxonomy" id="2856"/>
    <lineage>
        <taxon>Eukaryota</taxon>
        <taxon>Sar</taxon>
        <taxon>Stramenopiles</taxon>
        <taxon>Ochrophyta</taxon>
        <taxon>Bacillariophyta</taxon>
        <taxon>Bacillariophyceae</taxon>
        <taxon>Bacillariophycidae</taxon>
        <taxon>Bacillariales</taxon>
        <taxon>Bacillariaceae</taxon>
        <taxon>Cylindrotheca</taxon>
    </lineage>
</organism>
<gene>
    <name evidence="1" type="primary">orf196</name>
</gene>
<keyword evidence="1" id="KW-0150">Chloroplast</keyword>
<geneLocation type="chloroplast" evidence="1"/>